<evidence type="ECO:0000313" key="3">
    <source>
        <dbReference type="Proteomes" id="UP000245764"/>
    </source>
</evidence>
<organism evidence="2 3">
    <name type="scientific">Zymoseptoria tritici ST99CH_1E4</name>
    <dbReference type="NCBI Taxonomy" id="1276532"/>
    <lineage>
        <taxon>Eukaryota</taxon>
        <taxon>Fungi</taxon>
        <taxon>Dikarya</taxon>
        <taxon>Ascomycota</taxon>
        <taxon>Pezizomycotina</taxon>
        <taxon>Dothideomycetes</taxon>
        <taxon>Dothideomycetidae</taxon>
        <taxon>Mycosphaerellales</taxon>
        <taxon>Mycosphaerellaceae</taxon>
        <taxon>Zymoseptoria</taxon>
    </lineage>
</organism>
<protein>
    <submittedName>
        <fullName evidence="2">Uncharacterized protein</fullName>
    </submittedName>
</protein>
<name>A0A2H1FW80_ZYMTR</name>
<gene>
    <name evidence="2" type="ORF">ZT1E4_G2208</name>
</gene>
<dbReference type="Proteomes" id="UP000245764">
    <property type="component" value="Chromosome 2"/>
</dbReference>
<sequence length="222" mass="24115">MIIEEVREAGDDTALSEDDRSALHHAHATWLALGSKNAAAKLTNAKGPRFLKAEAAAQDTKHIETKRTEVTETLRPNPIISPLTVARDPLLIDSRVVAQAAFTTAGRTFYAAQEMFNRTLEIINAAGDLDQLSFRKEDIYPDAEFVATPLPKTVKRKADTTSAAPIIATPLPKTVKRKADSTDTTSAAKRPRIVATPPDSTPAPDTTSKRSRSKKEKAPAYD</sequence>
<feature type="region of interest" description="Disordered" evidence="1">
    <location>
        <begin position="168"/>
        <end position="222"/>
    </location>
</feature>
<proteinExistence type="predicted"/>
<evidence type="ECO:0000313" key="2">
    <source>
        <dbReference type="EMBL" id="SMR45591.1"/>
    </source>
</evidence>
<dbReference type="EMBL" id="LT854254">
    <property type="protein sequence ID" value="SMR45591.1"/>
    <property type="molecule type" value="Genomic_DNA"/>
</dbReference>
<reference evidence="3" key="1">
    <citation type="submission" date="2017-05" db="EMBL/GenBank/DDBJ databases">
        <authorList>
            <person name="Song R."/>
            <person name="Chenine A.L."/>
            <person name="Ruprecht R.M."/>
        </authorList>
    </citation>
    <scope>NUCLEOTIDE SEQUENCE [LARGE SCALE GENOMIC DNA]</scope>
</reference>
<feature type="compositionally biased region" description="Low complexity" evidence="1">
    <location>
        <begin position="195"/>
        <end position="206"/>
    </location>
</feature>
<accession>A0A2H1FW80</accession>
<evidence type="ECO:0000256" key="1">
    <source>
        <dbReference type="SAM" id="MobiDB-lite"/>
    </source>
</evidence>
<dbReference type="AlphaFoldDB" id="A0A2H1FW80"/>